<evidence type="ECO:0000313" key="1">
    <source>
        <dbReference type="EMBL" id="BBX93780.1"/>
    </source>
</evidence>
<name>A0ABM7J3L4_9MYCO</name>
<dbReference type="Proteomes" id="UP000466683">
    <property type="component" value="Chromosome"/>
</dbReference>
<evidence type="ECO:0000313" key="2">
    <source>
        <dbReference type="Proteomes" id="UP000466683"/>
    </source>
</evidence>
<dbReference type="EMBL" id="AP022579">
    <property type="protein sequence ID" value="BBX93780.1"/>
    <property type="molecule type" value="Genomic_DNA"/>
</dbReference>
<reference evidence="1 2" key="1">
    <citation type="journal article" date="2019" name="Emerg. Microbes Infect.">
        <title>Comprehensive subspecies identification of 175 nontuberculous mycobacteria species based on 7547 genomic profiles.</title>
        <authorList>
            <person name="Matsumoto Y."/>
            <person name="Kinjo T."/>
            <person name="Motooka D."/>
            <person name="Nabeya D."/>
            <person name="Jung N."/>
            <person name="Uechi K."/>
            <person name="Horii T."/>
            <person name="Iida T."/>
            <person name="Fujita J."/>
            <person name="Nakamura S."/>
        </authorList>
    </citation>
    <scope>NUCLEOTIDE SEQUENCE [LARGE SCALE GENOMIC DNA]</scope>
    <source>
        <strain evidence="1 2">JCM 15653</strain>
    </source>
</reference>
<gene>
    <name evidence="1" type="ORF">MBOE_54290</name>
</gene>
<proteinExistence type="predicted"/>
<sequence length="69" mass="7044">MIEQQIVEGFASEAGDVADQRRIGEGDVVDDVDRWCSHGGGPIRGGSAGAADDCVQIPPGVPCFASVTA</sequence>
<accession>A0ABM7J3L4</accession>
<keyword evidence="2" id="KW-1185">Reference proteome</keyword>
<protein>
    <submittedName>
        <fullName evidence="1">Uncharacterized protein</fullName>
    </submittedName>
</protein>
<organism evidence="1 2">
    <name type="scientific">Mycolicibacterium boenickei</name>
    <dbReference type="NCBI Taxonomy" id="146017"/>
    <lineage>
        <taxon>Bacteria</taxon>
        <taxon>Bacillati</taxon>
        <taxon>Actinomycetota</taxon>
        <taxon>Actinomycetes</taxon>
        <taxon>Mycobacteriales</taxon>
        <taxon>Mycobacteriaceae</taxon>
        <taxon>Mycolicibacterium</taxon>
    </lineage>
</organism>